<dbReference type="PANTHER" id="PTHR24148:SF64">
    <property type="entry name" value="HETEROKARYON INCOMPATIBILITY DOMAIN-CONTAINING PROTEIN"/>
    <property type="match status" value="1"/>
</dbReference>
<name>A0A0D2FLR0_9EURO</name>
<dbReference type="RefSeq" id="XP_013321653.1">
    <property type="nucleotide sequence ID" value="XM_013466199.1"/>
</dbReference>
<dbReference type="OrthoDB" id="4161611at2759"/>
<reference evidence="1 2" key="1">
    <citation type="submission" date="2015-01" db="EMBL/GenBank/DDBJ databases">
        <title>The Genome Sequence of Exophiala xenobiotica CBS118157.</title>
        <authorList>
            <consortium name="The Broad Institute Genomics Platform"/>
            <person name="Cuomo C."/>
            <person name="de Hoog S."/>
            <person name="Gorbushina A."/>
            <person name="Stielow B."/>
            <person name="Teixiera M."/>
            <person name="Abouelleil A."/>
            <person name="Chapman S.B."/>
            <person name="Priest M."/>
            <person name="Young S.K."/>
            <person name="Wortman J."/>
            <person name="Nusbaum C."/>
            <person name="Birren B."/>
        </authorList>
    </citation>
    <scope>NUCLEOTIDE SEQUENCE [LARGE SCALE GENOMIC DNA]</scope>
    <source>
        <strain evidence="1 2">CBS 118157</strain>
    </source>
</reference>
<dbReference type="GeneID" id="25323139"/>
<dbReference type="AlphaFoldDB" id="A0A0D2FLR0"/>
<sequence length="137" mass="15966">MADVDNTRVIRNDYNHYKPLDKSKKEIRLLRILPSESAKDELVCCLVRADLDDFGIKLIFRETFYVNPSYPDNGCQEHEVDMKMFEGHEQTVVHNFQITTNLHAGLRSFRLNNETDILIWADMLCMNQSTSARGRTK</sequence>
<dbReference type="HOGENOM" id="CLU_1586286_0_0_1"/>
<accession>A0A0D2FLR0</accession>
<protein>
    <submittedName>
        <fullName evidence="1">Uncharacterized protein</fullName>
    </submittedName>
</protein>
<dbReference type="PANTHER" id="PTHR24148">
    <property type="entry name" value="ANKYRIN REPEAT DOMAIN-CONTAINING PROTEIN 39 HOMOLOG-RELATED"/>
    <property type="match status" value="1"/>
</dbReference>
<dbReference type="EMBL" id="KN847317">
    <property type="protein sequence ID" value="KIW61069.1"/>
    <property type="molecule type" value="Genomic_DNA"/>
</dbReference>
<evidence type="ECO:0000313" key="1">
    <source>
        <dbReference type="EMBL" id="KIW61069.1"/>
    </source>
</evidence>
<keyword evidence="2" id="KW-1185">Reference proteome</keyword>
<dbReference type="Proteomes" id="UP000054342">
    <property type="component" value="Unassembled WGS sequence"/>
</dbReference>
<gene>
    <name evidence="1" type="ORF">PV05_01231</name>
</gene>
<organism evidence="1 2">
    <name type="scientific">Exophiala xenobiotica</name>
    <dbReference type="NCBI Taxonomy" id="348802"/>
    <lineage>
        <taxon>Eukaryota</taxon>
        <taxon>Fungi</taxon>
        <taxon>Dikarya</taxon>
        <taxon>Ascomycota</taxon>
        <taxon>Pezizomycotina</taxon>
        <taxon>Eurotiomycetes</taxon>
        <taxon>Chaetothyriomycetidae</taxon>
        <taxon>Chaetothyriales</taxon>
        <taxon>Herpotrichiellaceae</taxon>
        <taxon>Exophiala</taxon>
    </lineage>
</organism>
<proteinExistence type="predicted"/>
<evidence type="ECO:0000313" key="2">
    <source>
        <dbReference type="Proteomes" id="UP000054342"/>
    </source>
</evidence>
<dbReference type="InterPro" id="IPR052895">
    <property type="entry name" value="HetReg/Transcr_Mod"/>
</dbReference>